<dbReference type="EMBL" id="CP130319">
    <property type="protein sequence ID" value="WNR43786.1"/>
    <property type="molecule type" value="Genomic_DNA"/>
</dbReference>
<dbReference type="Proteomes" id="UP001304650">
    <property type="component" value="Chromosome"/>
</dbReference>
<gene>
    <name evidence="1" type="ORF">MJB10_22205</name>
</gene>
<accession>A0AA96LMC7</accession>
<protein>
    <submittedName>
        <fullName evidence="1">Uncharacterized protein</fullName>
    </submittedName>
</protein>
<sequence length="55" mass="6790">MYAYWTNVWNKVKPTYHRVMHAYHSILYRDCIDADMKQRLEVKVSYHLAKMKERA</sequence>
<dbReference type="RefSeq" id="WP_314798586.1">
    <property type="nucleotide sequence ID" value="NZ_CP130319.1"/>
</dbReference>
<proteinExistence type="predicted"/>
<dbReference type="AlphaFoldDB" id="A0AA96LMC7"/>
<evidence type="ECO:0000313" key="2">
    <source>
        <dbReference type="Proteomes" id="UP001304650"/>
    </source>
</evidence>
<keyword evidence="2" id="KW-1185">Reference proteome</keyword>
<organism evidence="1 2">
    <name type="scientific">Paenibacillus roseopurpureus</name>
    <dbReference type="NCBI Taxonomy" id="2918901"/>
    <lineage>
        <taxon>Bacteria</taxon>
        <taxon>Bacillati</taxon>
        <taxon>Bacillota</taxon>
        <taxon>Bacilli</taxon>
        <taxon>Bacillales</taxon>
        <taxon>Paenibacillaceae</taxon>
        <taxon>Paenibacillus</taxon>
    </lineage>
</organism>
<dbReference type="KEGG" id="proo:MJB10_22205"/>
<name>A0AA96LMC7_9BACL</name>
<reference evidence="1" key="1">
    <citation type="submission" date="2022-02" db="EMBL/GenBank/DDBJ databases">
        <title>Paenibacillus sp. MBLB1832 Whole Genome Shotgun Sequencing.</title>
        <authorList>
            <person name="Hwang C.Y."/>
            <person name="Cho E.-S."/>
            <person name="Seo M.-J."/>
        </authorList>
    </citation>
    <scope>NUCLEOTIDE SEQUENCE</scope>
    <source>
        <strain evidence="1">MBLB1832</strain>
    </source>
</reference>
<evidence type="ECO:0000313" key="1">
    <source>
        <dbReference type="EMBL" id="WNR43786.1"/>
    </source>
</evidence>